<evidence type="ECO:0000313" key="2">
    <source>
        <dbReference type="EMBL" id="KAE9967519.1"/>
    </source>
</evidence>
<dbReference type="EMBL" id="WNWR01000461">
    <property type="protein sequence ID" value="KAE9977761.1"/>
    <property type="molecule type" value="Genomic_DNA"/>
</dbReference>
<reference evidence="2 5" key="1">
    <citation type="submission" date="2019-11" db="EMBL/GenBank/DDBJ databases">
        <title>Venturia inaequalis Genome Resource.</title>
        <authorList>
            <person name="Lichtner F.J."/>
        </authorList>
    </citation>
    <scope>NUCLEOTIDE SEQUENCE [LARGE SCALE GENOMIC DNA]</scope>
    <source>
        <strain evidence="4 6">120213</strain>
        <strain evidence="2">Bline_iso_100314</strain>
        <strain evidence="3 7">DMI_063113</strain>
    </source>
</reference>
<dbReference type="EMBL" id="WNWQ01000462">
    <property type="protein sequence ID" value="KAE9967519.1"/>
    <property type="molecule type" value="Genomic_DNA"/>
</dbReference>
<name>A0A8H3UF27_VENIN</name>
<dbReference type="Proteomes" id="UP000490939">
    <property type="component" value="Unassembled WGS sequence"/>
</dbReference>
<feature type="region of interest" description="Disordered" evidence="1">
    <location>
        <begin position="83"/>
        <end position="107"/>
    </location>
</feature>
<proteinExistence type="predicted"/>
<evidence type="ECO:0000256" key="1">
    <source>
        <dbReference type="SAM" id="MobiDB-lite"/>
    </source>
</evidence>
<feature type="compositionally biased region" description="Polar residues" evidence="1">
    <location>
        <begin position="83"/>
        <end position="103"/>
    </location>
</feature>
<dbReference type="AlphaFoldDB" id="A0A8H3UF27"/>
<evidence type="ECO:0000313" key="7">
    <source>
        <dbReference type="Proteomes" id="UP000490939"/>
    </source>
</evidence>
<sequence>MARKQSRELESKYREKMNHLEHEWPTTTKVVLGFFKQPANAKERRERKEKQRQQASDLFKKNLKKFFIAVNKTEPIVCASPTGLESTSNNTSISSQPCQSYTDHNQEVPCPSKRQDHADHLIQARLELTELKACCKTYALEKGYQEDDSSGKIITNFTPATKVWTEDDFKEITGLIKALRAELDGEETSTCPYTLRVVEWVSTGDKAAQRERNNLPFDERQRADWAYVKKRQEQYRTVAELDPRFSKQMRSKKATTVSVQLDTAVETLGSYMSEIDYLTKILSTHRRRTPFKIVVKEDVAMEEELMCILPDSVSYTTLKHMALKQGRWKRHGKLLNGAQMMMARNTFKSKRSTLVKGSSGLGNEYRPHDKQKALNRIDSFGYMTELL</sequence>
<comment type="caution">
    <text evidence="2">The sequence shown here is derived from an EMBL/GenBank/DDBJ whole genome shotgun (WGS) entry which is preliminary data.</text>
</comment>
<dbReference type="Proteomes" id="UP000447873">
    <property type="component" value="Unassembled WGS sequence"/>
</dbReference>
<evidence type="ECO:0000313" key="4">
    <source>
        <dbReference type="EMBL" id="KAE9987450.1"/>
    </source>
</evidence>
<gene>
    <name evidence="2" type="ORF">BLS_006330</name>
    <name evidence="3" type="ORF">EG327_007637</name>
    <name evidence="4" type="ORF">EG328_002807</name>
</gene>
<dbReference type="Proteomes" id="UP000433883">
    <property type="component" value="Unassembled WGS sequence"/>
</dbReference>
<keyword evidence="7" id="KW-1185">Reference proteome</keyword>
<evidence type="ECO:0000313" key="6">
    <source>
        <dbReference type="Proteomes" id="UP000447873"/>
    </source>
</evidence>
<accession>A0A8H3UF27</accession>
<organism evidence="2 5">
    <name type="scientific">Venturia inaequalis</name>
    <name type="common">Apple scab fungus</name>
    <dbReference type="NCBI Taxonomy" id="5025"/>
    <lineage>
        <taxon>Eukaryota</taxon>
        <taxon>Fungi</taxon>
        <taxon>Dikarya</taxon>
        <taxon>Ascomycota</taxon>
        <taxon>Pezizomycotina</taxon>
        <taxon>Dothideomycetes</taxon>
        <taxon>Pleosporomycetidae</taxon>
        <taxon>Venturiales</taxon>
        <taxon>Venturiaceae</taxon>
        <taxon>Venturia</taxon>
    </lineage>
</organism>
<protein>
    <submittedName>
        <fullName evidence="2">Uncharacterized protein</fullName>
    </submittedName>
</protein>
<evidence type="ECO:0000313" key="5">
    <source>
        <dbReference type="Proteomes" id="UP000433883"/>
    </source>
</evidence>
<dbReference type="EMBL" id="WNWS01000018">
    <property type="protein sequence ID" value="KAE9987450.1"/>
    <property type="molecule type" value="Genomic_DNA"/>
</dbReference>
<evidence type="ECO:0000313" key="3">
    <source>
        <dbReference type="EMBL" id="KAE9977761.1"/>
    </source>
</evidence>